<comment type="similarity">
    <text evidence="1">Belongs to the IS150/IS1296 orfA family.</text>
</comment>
<dbReference type="Proteomes" id="UP000181917">
    <property type="component" value="Unassembled WGS sequence"/>
</dbReference>
<gene>
    <name evidence="4" type="ORF">SAMN04489742_0519</name>
    <name evidence="5" type="ORF">SAMN04489742_1408</name>
</gene>
<feature type="region of interest" description="Disordered" evidence="2">
    <location>
        <begin position="105"/>
        <end position="134"/>
    </location>
</feature>
<evidence type="ECO:0000313" key="6">
    <source>
        <dbReference type="Proteomes" id="UP000181917"/>
    </source>
</evidence>
<protein>
    <submittedName>
        <fullName evidence="4">Transposase and inactivated derivatives</fullName>
    </submittedName>
</protein>
<dbReference type="PANTHER" id="PTHR33795:SF1">
    <property type="entry name" value="INSERTION ELEMENT IS150 PROTEIN INSJ"/>
    <property type="match status" value="1"/>
</dbReference>
<reference evidence="4 6" key="1">
    <citation type="submission" date="2016-10" db="EMBL/GenBank/DDBJ databases">
        <authorList>
            <person name="de Groot N.N."/>
        </authorList>
    </citation>
    <scope>NUCLEOTIDE SEQUENCE [LARGE SCALE GENOMIC DNA]</scope>
    <source>
        <strain evidence="4 6">DSM 20117</strain>
    </source>
</reference>
<dbReference type="KEGG" id="acry:AC20117_14700"/>
<dbReference type="EMBL" id="FNKH01000002">
    <property type="protein sequence ID" value="SDQ29988.1"/>
    <property type="molecule type" value="Genomic_DNA"/>
</dbReference>
<dbReference type="InterPro" id="IPR052057">
    <property type="entry name" value="IS150/IS1296_orfA-like"/>
</dbReference>
<name>A0A1H0ZRC3_9MICC</name>
<dbReference type="PANTHER" id="PTHR33795">
    <property type="entry name" value="INSERTION ELEMENT IS150 PROTEIN INSJ"/>
    <property type="match status" value="1"/>
</dbReference>
<dbReference type="KEGG" id="acry:AC20117_10325"/>
<dbReference type="STRING" id="37928.SAMN04489742_0519"/>
<keyword evidence="6" id="KW-1185">Reference proteome</keyword>
<evidence type="ECO:0000256" key="2">
    <source>
        <dbReference type="SAM" id="MobiDB-lite"/>
    </source>
</evidence>
<proteinExistence type="inferred from homology"/>
<dbReference type="Gene3D" id="1.10.10.60">
    <property type="entry name" value="Homeodomain-like"/>
    <property type="match status" value="1"/>
</dbReference>
<accession>A0A1H0ZRC3</accession>
<evidence type="ECO:0000259" key="3">
    <source>
        <dbReference type="Pfam" id="PF13518"/>
    </source>
</evidence>
<dbReference type="SUPFAM" id="SSF46689">
    <property type="entry name" value="Homeodomain-like"/>
    <property type="match status" value="2"/>
</dbReference>
<sequence>MHGRSSLSEEQREAAVALFETGWGAWAVATRLGVGRSAIKRLYGRWRIRGGSTLVAKPTRPVYSFEFKLDAVQRYRGGEPKVALAKELGLSSPLLIEKWARQYRTEGEDGLRPKPKGRPKTNPGAARKPESELARLRRENERLRAEVAFLGKVQALRDEERR</sequence>
<evidence type="ECO:0000313" key="4">
    <source>
        <dbReference type="EMBL" id="SDQ29988.1"/>
    </source>
</evidence>
<dbReference type="InterPro" id="IPR055247">
    <property type="entry name" value="InsJ-like_HTH"/>
</dbReference>
<dbReference type="Pfam" id="PF13518">
    <property type="entry name" value="HTH_28"/>
    <property type="match status" value="1"/>
</dbReference>
<dbReference type="InterPro" id="IPR009057">
    <property type="entry name" value="Homeodomain-like_sf"/>
</dbReference>
<evidence type="ECO:0000313" key="5">
    <source>
        <dbReference type="EMBL" id="SDQ51139.1"/>
    </source>
</evidence>
<organism evidence="4 6">
    <name type="scientific">Crystallibacter crystallopoietes</name>
    <dbReference type="NCBI Taxonomy" id="37928"/>
    <lineage>
        <taxon>Bacteria</taxon>
        <taxon>Bacillati</taxon>
        <taxon>Actinomycetota</taxon>
        <taxon>Actinomycetes</taxon>
        <taxon>Micrococcales</taxon>
        <taxon>Micrococcaceae</taxon>
        <taxon>Crystallibacter</taxon>
    </lineage>
</organism>
<evidence type="ECO:0000256" key="1">
    <source>
        <dbReference type="ARBA" id="ARBA00038232"/>
    </source>
</evidence>
<dbReference type="EMBL" id="FNKH01000002">
    <property type="protein sequence ID" value="SDQ51139.1"/>
    <property type="molecule type" value="Genomic_DNA"/>
</dbReference>
<dbReference type="AlphaFoldDB" id="A0A1H0ZRC3"/>
<feature type="domain" description="Insertion element IS150 protein InsJ-like helix-turn-helix" evidence="3">
    <location>
        <begin position="67"/>
        <end position="120"/>
    </location>
</feature>